<dbReference type="Pfam" id="PF00440">
    <property type="entry name" value="TetR_N"/>
    <property type="match status" value="1"/>
</dbReference>
<dbReference type="PANTHER" id="PTHR30055">
    <property type="entry name" value="HTH-TYPE TRANSCRIPTIONAL REGULATOR RUTR"/>
    <property type="match status" value="1"/>
</dbReference>
<protein>
    <recommendedName>
        <fullName evidence="3">HTH tetR-type domain-containing protein</fullName>
    </recommendedName>
</protein>
<feature type="DNA-binding region" description="H-T-H motif" evidence="2">
    <location>
        <begin position="43"/>
        <end position="62"/>
    </location>
</feature>
<dbReference type="SUPFAM" id="SSF46689">
    <property type="entry name" value="Homeodomain-like"/>
    <property type="match status" value="1"/>
</dbReference>
<feature type="domain" description="HTH tetR-type" evidence="3">
    <location>
        <begin position="20"/>
        <end position="80"/>
    </location>
</feature>
<dbReference type="GO" id="GO:0000976">
    <property type="term" value="F:transcription cis-regulatory region binding"/>
    <property type="evidence" value="ECO:0007669"/>
    <property type="project" value="TreeGrafter"/>
</dbReference>
<dbReference type="GO" id="GO:0003700">
    <property type="term" value="F:DNA-binding transcription factor activity"/>
    <property type="evidence" value="ECO:0007669"/>
    <property type="project" value="TreeGrafter"/>
</dbReference>
<dbReference type="Gene3D" id="1.10.357.10">
    <property type="entry name" value="Tetracycline Repressor, domain 2"/>
    <property type="match status" value="1"/>
</dbReference>
<accession>A0A2X3K6R7</accession>
<dbReference type="EMBL" id="LS483254">
    <property type="protein sequence ID" value="SQD92773.1"/>
    <property type="molecule type" value="Genomic_DNA"/>
</dbReference>
<dbReference type="Gene3D" id="1.10.10.60">
    <property type="entry name" value="Homeodomain-like"/>
    <property type="match status" value="1"/>
</dbReference>
<evidence type="ECO:0000256" key="2">
    <source>
        <dbReference type="PROSITE-ProRule" id="PRU00335"/>
    </source>
</evidence>
<name>A0A2X3K6R7_9BACT</name>
<dbReference type="InterPro" id="IPR009057">
    <property type="entry name" value="Homeodomain-like_sf"/>
</dbReference>
<keyword evidence="5" id="KW-1185">Reference proteome</keyword>
<dbReference type="KEGG" id="bana:BARAN1_0749"/>
<proteinExistence type="predicted"/>
<dbReference type="InterPro" id="IPR001647">
    <property type="entry name" value="HTH_TetR"/>
</dbReference>
<dbReference type="PRINTS" id="PR00455">
    <property type="entry name" value="HTHTETR"/>
</dbReference>
<dbReference type="InterPro" id="IPR041490">
    <property type="entry name" value="KstR2_TetR_C"/>
</dbReference>
<gene>
    <name evidence="4" type="ORF">BARAN1_0749</name>
</gene>
<dbReference type="InterPro" id="IPR050109">
    <property type="entry name" value="HTH-type_TetR-like_transc_reg"/>
</dbReference>
<dbReference type="PANTHER" id="PTHR30055:SF201">
    <property type="entry name" value="TRANSCRIPTIONAL REGULATORY PROTEIN"/>
    <property type="match status" value="1"/>
</dbReference>
<dbReference type="Proteomes" id="UP000249818">
    <property type="component" value="Chromosome BARAN1"/>
</dbReference>
<evidence type="ECO:0000256" key="1">
    <source>
        <dbReference type="ARBA" id="ARBA00023125"/>
    </source>
</evidence>
<keyword evidence="1 2" id="KW-0238">DNA-binding</keyword>
<dbReference type="PROSITE" id="PS50977">
    <property type="entry name" value="HTH_TETR_2"/>
    <property type="match status" value="1"/>
</dbReference>
<evidence type="ECO:0000313" key="5">
    <source>
        <dbReference type="Proteomes" id="UP000249818"/>
    </source>
</evidence>
<reference evidence="5" key="1">
    <citation type="submission" date="2018-05" db="EMBL/GenBank/DDBJ databases">
        <authorList>
            <person name="Hao L."/>
        </authorList>
    </citation>
    <scope>NUCLEOTIDE SEQUENCE [LARGE SCALE GENOMIC DNA]</scope>
</reference>
<dbReference type="SUPFAM" id="SSF48498">
    <property type="entry name" value="Tetracyclin repressor-like, C-terminal domain"/>
    <property type="match status" value="1"/>
</dbReference>
<organism evidence="4 5">
    <name type="scientific">Candidatus Bipolaricaulis anaerobius</name>
    <dbReference type="NCBI Taxonomy" id="2026885"/>
    <lineage>
        <taxon>Bacteria</taxon>
        <taxon>Candidatus Bipolaricaulota</taxon>
        <taxon>Candidatus Bipolaricaulia</taxon>
        <taxon>Candidatus Bipolaricaulales</taxon>
        <taxon>Candidatus Bipolaricaulaceae</taxon>
        <taxon>Candidatus Bipolaricaulis</taxon>
    </lineage>
</organism>
<dbReference type="Pfam" id="PF17932">
    <property type="entry name" value="TetR_C_24"/>
    <property type="match status" value="1"/>
</dbReference>
<evidence type="ECO:0000259" key="3">
    <source>
        <dbReference type="PROSITE" id="PS50977"/>
    </source>
</evidence>
<dbReference type="AlphaFoldDB" id="A0A2X3K6R7"/>
<evidence type="ECO:0000313" key="4">
    <source>
        <dbReference type="EMBL" id="SQD92773.1"/>
    </source>
</evidence>
<dbReference type="InterPro" id="IPR036271">
    <property type="entry name" value="Tet_transcr_reg_TetR-rel_C_sf"/>
</dbReference>
<sequence length="211" mass="23776">MSYRYWAMRTNARSKDQEKSALERRLLSAAARLFAERGFHRAGIRDVAQAARVSIGTVYHYFRSKEAILECLLRGEIERRRRFLDELRARGEPLEAQIRAIMAEHFALFRERKDVARLIRREWLDPTPGLHVKTQRIYDEGAGYLAQVIEEGIAAGKIQPCDPVLTAYAMLGAVEAVALRLSASGKSAARVADQAAQELTAFLWSGLCPTT</sequence>